<evidence type="ECO:0000313" key="1">
    <source>
        <dbReference type="EMBL" id="MCZ8534500.1"/>
    </source>
</evidence>
<dbReference type="EMBL" id="JAMKBI010000011">
    <property type="protein sequence ID" value="MCZ8534500.1"/>
    <property type="molecule type" value="Genomic_DNA"/>
</dbReference>
<dbReference type="RefSeq" id="WP_269922646.1">
    <property type="nucleotide sequence ID" value="NZ_JAMKBI010000011.1"/>
</dbReference>
<proteinExistence type="predicted"/>
<accession>A0A9X3LAN0</accession>
<evidence type="ECO:0000313" key="2">
    <source>
        <dbReference type="Proteomes" id="UP001152172"/>
    </source>
</evidence>
<organism evidence="1 2">
    <name type="scientific">Psychrobacillus psychrodurans</name>
    <dbReference type="NCBI Taxonomy" id="126157"/>
    <lineage>
        <taxon>Bacteria</taxon>
        <taxon>Bacillati</taxon>
        <taxon>Bacillota</taxon>
        <taxon>Bacilli</taxon>
        <taxon>Bacillales</taxon>
        <taxon>Bacillaceae</taxon>
        <taxon>Psychrobacillus</taxon>
    </lineage>
</organism>
<comment type="caution">
    <text evidence="1">The sequence shown here is derived from an EMBL/GenBank/DDBJ whole genome shotgun (WGS) entry which is preliminary data.</text>
</comment>
<keyword evidence="2" id="KW-1185">Reference proteome</keyword>
<gene>
    <name evidence="1" type="ORF">M9R61_14410</name>
</gene>
<reference evidence="1" key="1">
    <citation type="submission" date="2022-05" db="EMBL/GenBank/DDBJ databases">
        <authorList>
            <person name="Colautti A."/>
            <person name="Iacumin L."/>
        </authorList>
    </citation>
    <scope>NUCLEOTIDE SEQUENCE</scope>
    <source>
        <strain evidence="1">DSM 30747</strain>
    </source>
</reference>
<name>A0A9X3LAN0_9BACI</name>
<dbReference type="Proteomes" id="UP001152172">
    <property type="component" value="Unassembled WGS sequence"/>
</dbReference>
<dbReference type="AlphaFoldDB" id="A0A9X3LAN0"/>
<sequence>MNIALVTVFHDPEGKSIELFKEHKKELEQIYSKLFIAISEETSRRLIKEIEKSKFNVKVIPKKGVANARREALKFAFWGISDFYHYCDFDRILTWVKCYPKELREIVEDIPTYDYLILGRTEKAKNSHPIEWIETEKITNHIFSLELGKEVDITAGSCAFSHGSAKFINRYSKAVMTDVEWQ</sequence>
<protein>
    <submittedName>
        <fullName evidence="1">Uncharacterized protein</fullName>
    </submittedName>
</protein>